<comment type="similarity">
    <text evidence="1">Belongs to the N(4)/N(6)-methyltransferase family.</text>
</comment>
<dbReference type="SUPFAM" id="SSF53335">
    <property type="entry name" value="S-adenosyl-L-methionine-dependent methyltransferases"/>
    <property type="match status" value="1"/>
</dbReference>
<dbReference type="REBASE" id="431474">
    <property type="entry name" value="M.Hfe13102ORF1931P"/>
</dbReference>
<dbReference type="GO" id="GO:0032259">
    <property type="term" value="P:methylation"/>
    <property type="evidence" value="ECO:0007669"/>
    <property type="project" value="InterPro"/>
</dbReference>
<sequence>MTAPIQKQKAYLNKIESINLGSFYTPLFVVEIARKMLSDFLQKTKQNPKDFILLDSSCGYGSFLQSRDSVDFQKVIGADIDKEALNVARENLKETATLLLHKNALQEASRWHFGITESSKLIIIGNPPYNDKTSIVQRHLKDKSCSVDSALKARDIGISFLRSYAMLGAHYICVLHPLSYLIKESNFKALKSFASNYRLLDSLVISSQIFCPKSSGYFPILIALYAKNQAGMDYHFIQNYTFKTLEKRQFCLKDYDFIAKYVDKYPKKSIKDSLISSQKVAMFYTLRDINALKRSRTFLEKPNANTIYVSQEKYSLYCYIDVFKQMLAHIPYYFGNCDVFIDYEKFKPLESYFVESSQNKIPSPVIKQYFKELLGEHYED</sequence>
<dbReference type="EMBL" id="UAWL01000006">
    <property type="protein sequence ID" value="SQB99606.1"/>
    <property type="molecule type" value="Genomic_DNA"/>
</dbReference>
<evidence type="ECO:0000256" key="1">
    <source>
        <dbReference type="ARBA" id="ARBA00006594"/>
    </source>
</evidence>
<dbReference type="GO" id="GO:0008170">
    <property type="term" value="F:N-methyltransferase activity"/>
    <property type="evidence" value="ECO:0007669"/>
    <property type="project" value="InterPro"/>
</dbReference>
<evidence type="ECO:0000256" key="2">
    <source>
        <dbReference type="ARBA" id="ARBA00022747"/>
    </source>
</evidence>
<dbReference type="InterPro" id="IPR003356">
    <property type="entry name" value="DNA_methylase_A-5"/>
</dbReference>
<dbReference type="InterPro" id="IPR002052">
    <property type="entry name" value="DNA_methylase_N6_adenine_CS"/>
</dbReference>
<dbReference type="AlphaFoldDB" id="A0A2X3BJW5"/>
<evidence type="ECO:0000259" key="3">
    <source>
        <dbReference type="Pfam" id="PF02384"/>
    </source>
</evidence>
<organism evidence="4 5">
    <name type="scientific">Helicobacter fennelliae</name>
    <dbReference type="NCBI Taxonomy" id="215"/>
    <lineage>
        <taxon>Bacteria</taxon>
        <taxon>Pseudomonadati</taxon>
        <taxon>Campylobacterota</taxon>
        <taxon>Epsilonproteobacteria</taxon>
        <taxon>Campylobacterales</taxon>
        <taxon>Helicobacteraceae</taxon>
        <taxon>Helicobacter</taxon>
    </lineage>
</organism>
<dbReference type="PROSITE" id="PS00092">
    <property type="entry name" value="N6_MTASE"/>
    <property type="match status" value="1"/>
</dbReference>
<name>A0A2X3BJW5_9HELI</name>
<dbReference type="GO" id="GO:0009307">
    <property type="term" value="P:DNA restriction-modification system"/>
    <property type="evidence" value="ECO:0007669"/>
    <property type="project" value="UniProtKB-KW"/>
</dbReference>
<dbReference type="InterPro" id="IPR029063">
    <property type="entry name" value="SAM-dependent_MTases_sf"/>
</dbReference>
<evidence type="ECO:0000313" key="4">
    <source>
        <dbReference type="EMBL" id="SQB99606.1"/>
    </source>
</evidence>
<dbReference type="Gene3D" id="3.40.50.150">
    <property type="entry name" value="Vaccinia Virus protein VP39"/>
    <property type="match status" value="1"/>
</dbReference>
<dbReference type="GO" id="GO:0003677">
    <property type="term" value="F:DNA binding"/>
    <property type="evidence" value="ECO:0007669"/>
    <property type="project" value="InterPro"/>
</dbReference>
<feature type="domain" description="DNA methylase adenine-specific" evidence="3">
    <location>
        <begin position="19"/>
        <end position="136"/>
    </location>
</feature>
<proteinExistence type="inferred from homology"/>
<accession>A0A2X3BJW5</accession>
<protein>
    <submittedName>
        <fullName evidence="4">Type II modification enzyme</fullName>
    </submittedName>
</protein>
<keyword evidence="2" id="KW-0680">Restriction system</keyword>
<dbReference type="Proteomes" id="UP000250166">
    <property type="component" value="Unassembled WGS sequence"/>
</dbReference>
<gene>
    <name evidence="4" type="ORF">NCTC13102_01931</name>
</gene>
<reference evidence="4 5" key="1">
    <citation type="submission" date="2018-06" db="EMBL/GenBank/DDBJ databases">
        <authorList>
            <consortium name="Pathogen Informatics"/>
            <person name="Doyle S."/>
        </authorList>
    </citation>
    <scope>NUCLEOTIDE SEQUENCE [LARGE SCALE GENOMIC DNA]</scope>
    <source>
        <strain evidence="4 5">NCTC13102</strain>
    </source>
</reference>
<dbReference type="PRINTS" id="PR00507">
    <property type="entry name" value="N12N6MTFRASE"/>
</dbReference>
<dbReference type="RefSeq" id="WP_112059018.1">
    <property type="nucleotide sequence ID" value="NZ_UAWL01000006.1"/>
</dbReference>
<evidence type="ECO:0000313" key="5">
    <source>
        <dbReference type="Proteomes" id="UP000250166"/>
    </source>
</evidence>
<dbReference type="Pfam" id="PF02384">
    <property type="entry name" value="N6_Mtase"/>
    <property type="match status" value="1"/>
</dbReference>